<dbReference type="AlphaFoldDB" id="A0A645F7B9"/>
<evidence type="ECO:0000313" key="1">
    <source>
        <dbReference type="EMBL" id="MPN09546.1"/>
    </source>
</evidence>
<gene>
    <name evidence="1" type="ORF">SDC9_156837</name>
</gene>
<dbReference type="EMBL" id="VSSQ01055661">
    <property type="protein sequence ID" value="MPN09546.1"/>
    <property type="molecule type" value="Genomic_DNA"/>
</dbReference>
<sequence length="98" mass="11719">MIEKAQLCFDMAKSAAENEKVFLRVEKEWLSILCVRLTRMELGAPGRDEMIDMFEHLCRKHHITELHERLDLDFSIEVMKKSRYAADRSGMYVLYYRM</sequence>
<proteinExistence type="predicted"/>
<protein>
    <submittedName>
        <fullName evidence="1">Uncharacterized protein</fullName>
    </submittedName>
</protein>
<name>A0A645F7B9_9ZZZZ</name>
<comment type="caution">
    <text evidence="1">The sequence shown here is derived from an EMBL/GenBank/DDBJ whole genome shotgun (WGS) entry which is preliminary data.</text>
</comment>
<accession>A0A645F7B9</accession>
<organism evidence="1">
    <name type="scientific">bioreactor metagenome</name>
    <dbReference type="NCBI Taxonomy" id="1076179"/>
    <lineage>
        <taxon>unclassified sequences</taxon>
        <taxon>metagenomes</taxon>
        <taxon>ecological metagenomes</taxon>
    </lineage>
</organism>
<reference evidence="1" key="1">
    <citation type="submission" date="2019-08" db="EMBL/GenBank/DDBJ databases">
        <authorList>
            <person name="Kucharzyk K."/>
            <person name="Murdoch R.W."/>
            <person name="Higgins S."/>
            <person name="Loffler F."/>
        </authorList>
    </citation>
    <scope>NUCLEOTIDE SEQUENCE</scope>
</reference>